<dbReference type="Pfam" id="PF07969">
    <property type="entry name" value="Amidohydro_3"/>
    <property type="match status" value="1"/>
</dbReference>
<accession>A0A0B5DI64</accession>
<dbReference type="SUPFAM" id="SSF51556">
    <property type="entry name" value="Metallo-dependent hydrolases"/>
    <property type="match status" value="1"/>
</dbReference>
<proteinExistence type="predicted"/>
<gene>
    <name evidence="3" type="ORF">CP978_28055</name>
    <name evidence="2" type="ORF">SNOD_27780</name>
</gene>
<keyword evidence="2" id="KW-0378">Hydrolase</keyword>
<dbReference type="InterPro" id="IPR032466">
    <property type="entry name" value="Metal_Hydrolase"/>
</dbReference>
<dbReference type="Proteomes" id="UP000325763">
    <property type="component" value="Chromosome"/>
</dbReference>
<dbReference type="InterPro" id="IPR013108">
    <property type="entry name" value="Amidohydro_3"/>
</dbReference>
<name>A0A0B5DI64_9ACTN</name>
<dbReference type="Gene3D" id="2.30.40.10">
    <property type="entry name" value="Urease, subunit C, domain 1"/>
    <property type="match status" value="1"/>
</dbReference>
<protein>
    <submittedName>
        <fullName evidence="2">Amidohydrolase</fullName>
    </submittedName>
</protein>
<dbReference type="HOGENOM" id="CLU_009942_6_1_11"/>
<dbReference type="PANTHER" id="PTHR22642">
    <property type="entry name" value="IMIDAZOLONEPROPIONASE"/>
    <property type="match status" value="1"/>
</dbReference>
<evidence type="ECO:0000313" key="4">
    <source>
        <dbReference type="Proteomes" id="UP000031526"/>
    </source>
</evidence>
<dbReference type="KEGG" id="snq:CP978_28055"/>
<dbReference type="SUPFAM" id="SSF51338">
    <property type="entry name" value="Composite domain of metallo-dependent hydrolases"/>
    <property type="match status" value="1"/>
</dbReference>
<evidence type="ECO:0000313" key="3">
    <source>
        <dbReference type="EMBL" id="QEV41903.1"/>
    </source>
</evidence>
<reference evidence="2 4" key="2">
    <citation type="journal article" date="2016" name="Appl. Microbiol. Biotechnol.">
        <title>Exploiting the genome sequence of Streptomyces nodosus for enhanced antibiotic production.</title>
        <authorList>
            <person name="Sweeney P."/>
            <person name="Murphy C.D."/>
            <person name="Caffrey P."/>
        </authorList>
    </citation>
    <scope>NUCLEOTIDE SEQUENCE [LARGE SCALE GENOMIC DNA]</scope>
    <source>
        <strain evidence="2 4">ATCC 14899</strain>
    </source>
</reference>
<feature type="domain" description="Amidohydrolase 3" evidence="1">
    <location>
        <begin position="52"/>
        <end position="537"/>
    </location>
</feature>
<dbReference type="GO" id="GO:0016810">
    <property type="term" value="F:hydrolase activity, acting on carbon-nitrogen (but not peptide) bonds"/>
    <property type="evidence" value="ECO:0007669"/>
    <property type="project" value="InterPro"/>
</dbReference>
<dbReference type="Gene3D" id="3.20.20.140">
    <property type="entry name" value="Metal-dependent hydrolases"/>
    <property type="match status" value="1"/>
</dbReference>
<evidence type="ECO:0000313" key="5">
    <source>
        <dbReference type="Proteomes" id="UP000325763"/>
    </source>
</evidence>
<dbReference type="CDD" id="cd01300">
    <property type="entry name" value="YtcJ_like"/>
    <property type="match status" value="1"/>
</dbReference>
<dbReference type="STRING" id="40318.SNOD_27780"/>
<dbReference type="InterPro" id="IPR033932">
    <property type="entry name" value="YtcJ-like"/>
</dbReference>
<keyword evidence="4" id="KW-1185">Reference proteome</keyword>
<sequence>MPLTVFRNATVWTGLPTPSDAGQPPTALAVRDGRIESVGAAAEALAGAADELLDLGGGLLMPAFGDGHCHPDQGGFEALGPRIRPCTSVAELVAEVARYAAEHPEADWILGGSYDSTLAPDGLFDARWLDAAVPDRPVALRAWDYHTLWCNTEAVRRADLDDSVRDTERGRFPRRPDGSLLGTMIEWDAVDAVLGAAPARGLDERVRALALATRGYAEAGVTWIQDAWVEHEAVDAYLAAARQGALATRVNLALRADPSRWREQLAEFAADRDRIEAAGLDRLTARTAKFFVDGIIENRTAALLEPYADDPCTRGMPVWAAAELREALVEIDRLGLQPHLHAIGDAGIRTALDALARLTEVCGPRDRRPVIAHVQMVDPEDLPRFAELGVIANIEPLWLQPDPAMTDLTMPRLGETRSRRQYPLGSLLRSGARVSFGSDWPVSDHRPLTGLPVAVTRQTPERHPEGGWLPQERIDIETAMSCYTAGVAHQAMADDRGVLAPGRVADLVWLDRDPRDCDPHDVPALTVLGTWLAGERTHGAHGHG</sequence>
<dbReference type="Proteomes" id="UP000031526">
    <property type="component" value="Chromosome"/>
</dbReference>
<dbReference type="OrthoDB" id="3173428at2"/>
<evidence type="ECO:0000259" key="1">
    <source>
        <dbReference type="Pfam" id="PF07969"/>
    </source>
</evidence>
<reference evidence="4" key="1">
    <citation type="submission" date="2014-09" db="EMBL/GenBank/DDBJ databases">
        <title>Sequence of the Streptomyces nodosus genome.</title>
        <authorList>
            <person name="Sweeney P."/>
            <person name="Stephens N."/>
            <person name="Murphy C."/>
            <person name="Caffrey P."/>
        </authorList>
    </citation>
    <scope>NUCLEOTIDE SEQUENCE [LARGE SCALE GENOMIC DNA]</scope>
    <source>
        <strain evidence="4">ATCC 14899</strain>
    </source>
</reference>
<dbReference type="EMBL" id="CP023747">
    <property type="protein sequence ID" value="QEV41903.1"/>
    <property type="molecule type" value="Genomic_DNA"/>
</dbReference>
<dbReference type="Gene3D" id="3.10.310.70">
    <property type="match status" value="1"/>
</dbReference>
<dbReference type="RefSeq" id="WP_043445346.1">
    <property type="nucleotide sequence ID" value="NZ_CP009313.1"/>
</dbReference>
<dbReference type="EMBL" id="CP009313">
    <property type="protein sequence ID" value="AJE43403.1"/>
    <property type="molecule type" value="Genomic_DNA"/>
</dbReference>
<reference evidence="3 5" key="3">
    <citation type="submission" date="2017-09" db="EMBL/GenBank/DDBJ databases">
        <title>Streptomyces genome completion.</title>
        <authorList>
            <person name="Lee N."/>
            <person name="Cho B.-K."/>
        </authorList>
    </citation>
    <scope>NUCLEOTIDE SEQUENCE [LARGE SCALE GENOMIC DNA]</scope>
    <source>
        <strain evidence="3 5">ATCC 14899</strain>
    </source>
</reference>
<dbReference type="AlphaFoldDB" id="A0A0B5DI64"/>
<dbReference type="InterPro" id="IPR011059">
    <property type="entry name" value="Metal-dep_hydrolase_composite"/>
</dbReference>
<organism evidence="2 4">
    <name type="scientific">Streptomyces nodosus</name>
    <dbReference type="NCBI Taxonomy" id="40318"/>
    <lineage>
        <taxon>Bacteria</taxon>
        <taxon>Bacillati</taxon>
        <taxon>Actinomycetota</taxon>
        <taxon>Actinomycetes</taxon>
        <taxon>Kitasatosporales</taxon>
        <taxon>Streptomycetaceae</taxon>
        <taxon>Streptomyces</taxon>
    </lineage>
</organism>
<dbReference type="PANTHER" id="PTHR22642:SF2">
    <property type="entry name" value="PROTEIN LONG AFTER FAR-RED 3"/>
    <property type="match status" value="1"/>
</dbReference>
<evidence type="ECO:0000313" key="2">
    <source>
        <dbReference type="EMBL" id="AJE43403.1"/>
    </source>
</evidence>